<dbReference type="SUPFAM" id="SSF46626">
    <property type="entry name" value="Cytochrome c"/>
    <property type="match status" value="1"/>
</dbReference>
<proteinExistence type="predicted"/>
<dbReference type="AlphaFoldDB" id="A0A225EB15"/>
<dbReference type="InterPro" id="IPR013042">
    <property type="entry name" value="DUF1592"/>
</dbReference>
<dbReference type="GO" id="GO:0046872">
    <property type="term" value="F:metal ion binding"/>
    <property type="evidence" value="ECO:0007669"/>
    <property type="project" value="UniProtKB-KW"/>
</dbReference>
<dbReference type="InterPro" id="IPR013039">
    <property type="entry name" value="DUF1588"/>
</dbReference>
<dbReference type="InterPro" id="IPR036909">
    <property type="entry name" value="Cyt_c-like_dom_sf"/>
</dbReference>
<dbReference type="InterPro" id="IPR013043">
    <property type="entry name" value="DUF1595"/>
</dbReference>
<protein>
    <recommendedName>
        <fullName evidence="6">Cytochrome c domain-containing protein</fullName>
    </recommendedName>
</protein>
<accession>A0A225EB15</accession>
<keyword evidence="8" id="KW-1185">Reference proteome</keyword>
<keyword evidence="3 4" id="KW-0408">Iron</keyword>
<keyword evidence="5" id="KW-0472">Membrane</keyword>
<name>A0A225EB15_9BACT</name>
<evidence type="ECO:0000313" key="7">
    <source>
        <dbReference type="EMBL" id="OWK47226.1"/>
    </source>
</evidence>
<dbReference type="Pfam" id="PF07624">
    <property type="entry name" value="PSD2"/>
    <property type="match status" value="1"/>
</dbReference>
<evidence type="ECO:0000256" key="3">
    <source>
        <dbReference type="ARBA" id="ARBA00023004"/>
    </source>
</evidence>
<dbReference type="InterPro" id="IPR011478">
    <property type="entry name" value="DUF1585"/>
</dbReference>
<dbReference type="Pfam" id="PF07627">
    <property type="entry name" value="PSCyt3"/>
    <property type="match status" value="1"/>
</dbReference>
<dbReference type="Proteomes" id="UP000214646">
    <property type="component" value="Unassembled WGS sequence"/>
</dbReference>
<dbReference type="GO" id="GO:0009055">
    <property type="term" value="F:electron transfer activity"/>
    <property type="evidence" value="ECO:0007669"/>
    <property type="project" value="InterPro"/>
</dbReference>
<dbReference type="GO" id="GO:0020037">
    <property type="term" value="F:heme binding"/>
    <property type="evidence" value="ECO:0007669"/>
    <property type="project" value="InterPro"/>
</dbReference>
<sequence length="783" mass="86262">MARGATVPFYFVVAIGLSVLIVGGLIESPSQVTARPEPAAKPTDPVYEKQILPLLTKYCNGCHNAQKSSGGLALDTLTTEAIARKDRKTWVAVEKVLATGEMPPKKKPQPTKEERELLAGWIEKNFTKLNCTGPQDPGHVTLRRLNRTEYNNTVRDLCGVTIKPADDFPSDDVGYGFDNIGDVLSLPPILLEKYLAAADQVLDAAIMPIATTIAVNIPRALEVVPKSAKVVKADERRPKIILTTEGSASVENYACPATAEYTIRVRAWGRSEGGVEPNMSVRLDGKEIKTFHPPEKTKPLETRLTIGAGNHKITAAFTNPSDPKTLGDKQPRAVGIESIDIDGPIGTVIDMRSQSAKLMLVAMPAGKEDTAVAARKVLANFARRAYRRPVKPEEVDRLMKLFALAESKGEPFHRAIRLPLKAVLVSPNFLFRVEDDPTGGAGVRDLNDFEFAARLSYFLWSSMPDEQLFEIAGRGELQKPAVLKAQIARMLKDDKSGALVENFAGQWLQLRNLRSLSPDTGTFKSWDEPLRAAMIRETELFFEHIVKNDRNVLEFLDANYTFVNERLAKHYGIKGVSGREFRQVKFENTRRGGIVTQASVLTVTSNPTRTSPVKRGKWVLENVLGVQPPPPAPDVPELPPVGQLKGTLRQQMEQHRANASCATCHSKLDPLGFGLENFDGIGGWRDQDNKQPIDSTGVLPDGGKFDGPAELRKVLLGKSDQFRACLAEKLLTFALGRGLEYYDKCAINEIVTKLKTNDDHFSALVFAIAESDAFRKRAVKRSE</sequence>
<keyword evidence="2 4" id="KW-0479">Metal-binding</keyword>
<organism evidence="7 8">
    <name type="scientific">Fimbriiglobus ruber</name>
    <dbReference type="NCBI Taxonomy" id="1908690"/>
    <lineage>
        <taxon>Bacteria</taxon>
        <taxon>Pseudomonadati</taxon>
        <taxon>Planctomycetota</taxon>
        <taxon>Planctomycetia</taxon>
        <taxon>Gemmatales</taxon>
        <taxon>Gemmataceae</taxon>
        <taxon>Fimbriiglobus</taxon>
    </lineage>
</organism>
<evidence type="ECO:0000256" key="2">
    <source>
        <dbReference type="ARBA" id="ARBA00022723"/>
    </source>
</evidence>
<dbReference type="InterPro" id="IPR013036">
    <property type="entry name" value="DUF1587"/>
</dbReference>
<dbReference type="PROSITE" id="PS51007">
    <property type="entry name" value="CYTC"/>
    <property type="match status" value="1"/>
</dbReference>
<comment type="caution">
    <text evidence="7">The sequence shown here is derived from an EMBL/GenBank/DDBJ whole genome shotgun (WGS) entry which is preliminary data.</text>
</comment>
<keyword evidence="5" id="KW-1133">Transmembrane helix</keyword>
<reference evidence="8" key="1">
    <citation type="submission" date="2017-06" db="EMBL/GenBank/DDBJ databases">
        <title>Genome analysis of Fimbriiglobus ruber SP5, the first member of the order Planctomycetales with confirmed chitinolytic capability.</title>
        <authorList>
            <person name="Ravin N.V."/>
            <person name="Rakitin A.L."/>
            <person name="Ivanova A.A."/>
            <person name="Beletsky A.V."/>
            <person name="Kulichevskaya I.S."/>
            <person name="Mardanov A.V."/>
            <person name="Dedysh S.N."/>
        </authorList>
    </citation>
    <scope>NUCLEOTIDE SEQUENCE [LARGE SCALE GENOMIC DNA]</scope>
    <source>
        <strain evidence="8">SP5</strain>
    </source>
</reference>
<evidence type="ECO:0000256" key="5">
    <source>
        <dbReference type="SAM" id="Phobius"/>
    </source>
</evidence>
<evidence type="ECO:0000256" key="1">
    <source>
        <dbReference type="ARBA" id="ARBA00022617"/>
    </source>
</evidence>
<dbReference type="Pfam" id="PF07631">
    <property type="entry name" value="PSD4"/>
    <property type="match status" value="1"/>
</dbReference>
<evidence type="ECO:0000256" key="4">
    <source>
        <dbReference type="PROSITE-ProRule" id="PRU00433"/>
    </source>
</evidence>
<gene>
    <name evidence="7" type="ORF">FRUB_00925</name>
</gene>
<keyword evidence="5" id="KW-0812">Transmembrane</keyword>
<feature type="domain" description="Cytochrome c" evidence="6">
    <location>
        <begin position="43"/>
        <end position="126"/>
    </location>
</feature>
<dbReference type="EMBL" id="NIDE01000001">
    <property type="protein sequence ID" value="OWK47226.1"/>
    <property type="molecule type" value="Genomic_DNA"/>
</dbReference>
<feature type="transmembrane region" description="Helical" evidence="5">
    <location>
        <begin position="7"/>
        <end position="26"/>
    </location>
</feature>
<evidence type="ECO:0000259" key="6">
    <source>
        <dbReference type="PROSITE" id="PS51007"/>
    </source>
</evidence>
<keyword evidence="1 4" id="KW-0349">Heme</keyword>
<dbReference type="InterPro" id="IPR009056">
    <property type="entry name" value="Cyt_c-like_dom"/>
</dbReference>
<evidence type="ECO:0000313" key="8">
    <source>
        <dbReference type="Proteomes" id="UP000214646"/>
    </source>
</evidence>
<dbReference type="Pfam" id="PF07637">
    <property type="entry name" value="PSD5"/>
    <property type="match status" value="1"/>
</dbReference>
<dbReference type="Pfam" id="PF07626">
    <property type="entry name" value="PSD3"/>
    <property type="match status" value="1"/>
</dbReference>